<evidence type="ECO:0000313" key="4">
    <source>
        <dbReference type="Proteomes" id="UP001220022"/>
    </source>
</evidence>
<keyword evidence="1" id="KW-0812">Transmembrane</keyword>
<dbReference type="InterPro" id="IPR024473">
    <property type="entry name" value="Transposases_IS4_N"/>
</dbReference>
<evidence type="ECO:0000256" key="1">
    <source>
        <dbReference type="SAM" id="Phobius"/>
    </source>
</evidence>
<proteinExistence type="predicted"/>
<feature type="domain" description="Transposase IS4 N-terminal" evidence="2">
    <location>
        <begin position="3"/>
        <end position="76"/>
    </location>
</feature>
<protein>
    <submittedName>
        <fullName evidence="3">Transposase domain-containing protein</fullName>
    </submittedName>
</protein>
<evidence type="ECO:0000313" key="3">
    <source>
        <dbReference type="EMBL" id="MDF2261089.1"/>
    </source>
</evidence>
<keyword evidence="1" id="KW-1133">Transmembrane helix</keyword>
<dbReference type="EMBL" id="JARHTQ010000047">
    <property type="protein sequence ID" value="MDF2261089.1"/>
    <property type="molecule type" value="Genomic_DNA"/>
</dbReference>
<comment type="caution">
    <text evidence="3">The sequence shown here is derived from an EMBL/GenBank/DDBJ whole genome shotgun (WGS) entry which is preliminary data.</text>
</comment>
<keyword evidence="4" id="KW-1185">Reference proteome</keyword>
<sequence length="126" mass="14156">MAGCGRVDQRSRLLPARVAVYFVLVMCLFSGHGYEEFARLLAHGLERVRRWQVPTKAAIGKARRRLGPQPLKVLFERVCRPVAVPETTGSWYRRWRLVAVDGTTFDVPGTQDNAVFFGRPGSGRGQ</sequence>
<keyword evidence="1" id="KW-0472">Membrane</keyword>
<organism evidence="3 4">
    <name type="scientific">Streptantibioticus ferralitis</name>
    <dbReference type="NCBI Taxonomy" id="236510"/>
    <lineage>
        <taxon>Bacteria</taxon>
        <taxon>Bacillati</taxon>
        <taxon>Actinomycetota</taxon>
        <taxon>Actinomycetes</taxon>
        <taxon>Kitasatosporales</taxon>
        <taxon>Streptomycetaceae</taxon>
        <taxon>Streptantibioticus</taxon>
    </lineage>
</organism>
<dbReference type="Proteomes" id="UP001220022">
    <property type="component" value="Unassembled WGS sequence"/>
</dbReference>
<name>A0ABT5ZB70_9ACTN</name>
<gene>
    <name evidence="3" type="ORF">P2L57_36830</name>
</gene>
<feature type="transmembrane region" description="Helical" evidence="1">
    <location>
        <begin position="18"/>
        <end position="42"/>
    </location>
</feature>
<dbReference type="Pfam" id="PF13006">
    <property type="entry name" value="Nterm_IS4"/>
    <property type="match status" value="1"/>
</dbReference>
<reference evidence="3 4" key="1">
    <citation type="submission" date="2023-03" db="EMBL/GenBank/DDBJ databases">
        <title>Draft genome sequence of type strain Streptomyces ferralitis JCM 14344.</title>
        <authorList>
            <person name="Klaysubun C."/>
            <person name="Duangmal K."/>
        </authorList>
    </citation>
    <scope>NUCLEOTIDE SEQUENCE [LARGE SCALE GENOMIC DNA]</scope>
    <source>
        <strain evidence="3 4">JCM 14344</strain>
    </source>
</reference>
<dbReference type="RefSeq" id="WP_275822341.1">
    <property type="nucleotide sequence ID" value="NZ_BAAANM010000043.1"/>
</dbReference>
<accession>A0ABT5ZB70</accession>
<evidence type="ECO:0000259" key="2">
    <source>
        <dbReference type="Pfam" id="PF13006"/>
    </source>
</evidence>